<organism evidence="3 4">
    <name type="scientific">Roseibium polysiphoniae</name>
    <dbReference type="NCBI Taxonomy" id="2571221"/>
    <lineage>
        <taxon>Bacteria</taxon>
        <taxon>Pseudomonadati</taxon>
        <taxon>Pseudomonadota</taxon>
        <taxon>Alphaproteobacteria</taxon>
        <taxon>Hyphomicrobiales</taxon>
        <taxon>Stappiaceae</taxon>
        <taxon>Roseibium</taxon>
    </lineage>
</organism>
<reference evidence="3 4" key="1">
    <citation type="submission" date="2020-09" db="EMBL/GenBank/DDBJ databases">
        <title>The genome sequence of type strain Labrenzia polysiphoniae KACC 19711.</title>
        <authorList>
            <person name="Liu Y."/>
        </authorList>
    </citation>
    <scope>NUCLEOTIDE SEQUENCE [LARGE SCALE GENOMIC DNA]</scope>
    <source>
        <strain evidence="3 4">KACC 19711</strain>
    </source>
</reference>
<evidence type="ECO:0000313" key="4">
    <source>
        <dbReference type="Proteomes" id="UP000615687"/>
    </source>
</evidence>
<dbReference type="EMBL" id="JACYXJ010000001">
    <property type="protein sequence ID" value="MBD8874684.1"/>
    <property type="molecule type" value="Genomic_DNA"/>
</dbReference>
<evidence type="ECO:0000256" key="2">
    <source>
        <dbReference type="ARBA" id="ARBA00022723"/>
    </source>
</evidence>
<sequence>MEAIEQLRLQARNNAWANQRLYDACCQLSQIEFEAGRSGFFPSIRETLQHILAVDRYYLDALKEEGRGLSLYDDLLPRTAAELQAMQSDVDAALITFCDALLTDDLTKSVDQDRGEKGVRRERIDRTLLHLFQHQIHHRGQAHAMLSRTSVAPPQLDEFFLEFDRHDAAQKLQ</sequence>
<dbReference type="Proteomes" id="UP000615687">
    <property type="component" value="Unassembled WGS sequence"/>
</dbReference>
<dbReference type="PANTHER" id="PTHR37302">
    <property type="entry name" value="SLR1116 PROTEIN"/>
    <property type="match status" value="1"/>
</dbReference>
<keyword evidence="2" id="KW-0479">Metal-binding</keyword>
<comment type="similarity">
    <text evidence="1">Belongs to the DinB family.</text>
</comment>
<accession>A0ABR9C5C8</accession>
<evidence type="ECO:0000313" key="3">
    <source>
        <dbReference type="EMBL" id="MBD8874684.1"/>
    </source>
</evidence>
<name>A0ABR9C5C8_9HYPH</name>
<dbReference type="Pfam" id="PF05163">
    <property type="entry name" value="DinB"/>
    <property type="match status" value="1"/>
</dbReference>
<proteinExistence type="inferred from homology"/>
<comment type="caution">
    <text evidence="3">The sequence shown here is derived from an EMBL/GenBank/DDBJ whole genome shotgun (WGS) entry which is preliminary data.</text>
</comment>
<dbReference type="InterPro" id="IPR007837">
    <property type="entry name" value="DinB"/>
</dbReference>
<evidence type="ECO:0000256" key="1">
    <source>
        <dbReference type="ARBA" id="ARBA00008635"/>
    </source>
</evidence>
<dbReference type="SUPFAM" id="SSF109854">
    <property type="entry name" value="DinB/YfiT-like putative metalloenzymes"/>
    <property type="match status" value="1"/>
</dbReference>
<dbReference type="InterPro" id="IPR034660">
    <property type="entry name" value="DinB/YfiT-like"/>
</dbReference>
<keyword evidence="4" id="KW-1185">Reference proteome</keyword>
<dbReference type="Gene3D" id="1.20.120.450">
    <property type="entry name" value="dinb family like domain"/>
    <property type="match status" value="1"/>
</dbReference>
<dbReference type="RefSeq" id="WP_192106218.1">
    <property type="nucleotide sequence ID" value="NZ_JACYXJ010000001.1"/>
</dbReference>
<gene>
    <name evidence="3" type="ORF">IG617_00155</name>
</gene>
<dbReference type="PANTHER" id="PTHR37302:SF3">
    <property type="entry name" value="DAMAGE-INDUCIBLE PROTEIN DINB"/>
    <property type="match status" value="1"/>
</dbReference>
<protein>
    <submittedName>
        <fullName evidence="3">Damage-inducible protein DinB</fullName>
    </submittedName>
</protein>